<dbReference type="SUPFAM" id="SSF55874">
    <property type="entry name" value="ATPase domain of HSP90 chaperone/DNA topoisomerase II/histidine kinase"/>
    <property type="match status" value="1"/>
</dbReference>
<keyword evidence="8" id="KW-0067">ATP-binding</keyword>
<keyword evidence="11" id="KW-0175">Coiled coil</keyword>
<keyword evidence="9" id="KW-0902">Two-component regulatory system</keyword>
<dbReference type="SUPFAM" id="SSF55781">
    <property type="entry name" value="GAF domain-like"/>
    <property type="match status" value="1"/>
</dbReference>
<dbReference type="AlphaFoldDB" id="A0A7G5C035"/>
<comment type="subcellular location">
    <subcellularLocation>
        <location evidence="2">Cell membrane</location>
        <topology evidence="2">Multi-pass membrane protein</topology>
    </subcellularLocation>
</comment>
<feature type="coiled-coil region" evidence="11">
    <location>
        <begin position="264"/>
        <end position="305"/>
    </location>
</feature>
<gene>
    <name evidence="14" type="ORF">FPL14_16215</name>
</gene>
<dbReference type="RefSeq" id="WP_182298680.1">
    <property type="nucleotide sequence ID" value="NZ_CP041969.1"/>
</dbReference>
<dbReference type="GO" id="GO:0005886">
    <property type="term" value="C:plasma membrane"/>
    <property type="evidence" value="ECO:0007669"/>
    <property type="project" value="UniProtKB-SubCell"/>
</dbReference>
<dbReference type="GO" id="GO:0005524">
    <property type="term" value="F:ATP binding"/>
    <property type="evidence" value="ECO:0007669"/>
    <property type="project" value="UniProtKB-KW"/>
</dbReference>
<dbReference type="Gene3D" id="3.30.565.10">
    <property type="entry name" value="Histidine kinase-like ATPase, C-terminal domain"/>
    <property type="match status" value="1"/>
</dbReference>
<evidence type="ECO:0000313" key="14">
    <source>
        <dbReference type="EMBL" id="QMV42569.1"/>
    </source>
</evidence>
<evidence type="ECO:0000256" key="11">
    <source>
        <dbReference type="SAM" id="Coils"/>
    </source>
</evidence>
<evidence type="ECO:0000256" key="10">
    <source>
        <dbReference type="ARBA" id="ARBA00023136"/>
    </source>
</evidence>
<feature type="domain" description="Histidine kinase" evidence="13">
    <location>
        <begin position="592"/>
        <end position="807"/>
    </location>
</feature>
<dbReference type="CDD" id="cd16922">
    <property type="entry name" value="HATPase_EvgS-ArcB-TorS-like"/>
    <property type="match status" value="1"/>
</dbReference>
<sequence length="820" mass="94180">MSRWTGPFRRSITKRFTGMMIMLLVIVLAGAAVIYWNDQKFQDEYRVISDKFELKQKSVTGITEHMNEVFYRSIGFYVLLDDNEYNLIFLEKMNLERALSDFKKLALDDEETAFVQRLERFLNNYFDNKLPEAVKYARNDDKKNLRQLFASELKEQINMHMRDARSLQQKYETELMTTRESFVHSTSEHGVKLIFYVLGILAVSVIVTFLTARDFGIPLSKLAARAKLFVPGQMLKIEYTDRQDEIGGLARSLESMMYEIQYRAEELLSQNEELHAQQDELQMQQEELTRAIGNMEDNEQKLRKRNDFVQSLASTLDRRELLQSIIYNMVHFMNADKGVIIRLNADRDYAAFGLPEAAIQRFLATADEGMITRVRMSKLPFTLKRPATPAESGYHLELNDVSDIYIPVLNSGGEVFACVVLTRLGLEMTPKEESEARTYAKQISLSLDKLDIYEKAERQRQMMQNTLNTLHEGIHLVDQEGMTVLVNSKWHEMMGEEAGRGWKPTLEQYGAFMQPHVKDPIPFAEFIADMVGGQETEARSITYEWTGEARRIVQMYYEPLYQRSDRIGTLFVHRDITKEYEMDQMKSELVSTVSHELRTPLASVLGFAELLLHKELSPERQKKYIGTIHQEATRLTSLISDFLDLQRMESGRQMYEFKKADVAPLIQEVIELHQVNAPNHRFVWLPASQETQAIVDIDRIKQVLMNVIGNAVKYSPNGGEITVACSVESRTLRIDITDQGLGIPQEALAEVFNKFYRVDNSDRREIGGTGLGLSIVKEIMDNHDGKVEVSSIYGQGSTFSLSLPLATGNRNVAGYERSLF</sequence>
<keyword evidence="12" id="KW-1133">Transmembrane helix</keyword>
<dbReference type="EMBL" id="CP041969">
    <property type="protein sequence ID" value="QMV42569.1"/>
    <property type="molecule type" value="Genomic_DNA"/>
</dbReference>
<keyword evidence="10 12" id="KW-0472">Membrane</keyword>
<dbReference type="Gene3D" id="1.10.287.130">
    <property type="match status" value="1"/>
</dbReference>
<dbReference type="SUPFAM" id="SSF47384">
    <property type="entry name" value="Homodimeric domain of signal transducing histidine kinase"/>
    <property type="match status" value="1"/>
</dbReference>
<evidence type="ECO:0000256" key="4">
    <source>
        <dbReference type="ARBA" id="ARBA00022553"/>
    </source>
</evidence>
<keyword evidence="5" id="KW-0808">Transferase</keyword>
<evidence type="ECO:0000259" key="13">
    <source>
        <dbReference type="PROSITE" id="PS50109"/>
    </source>
</evidence>
<comment type="catalytic activity">
    <reaction evidence="1">
        <text>ATP + protein L-histidine = ADP + protein N-phospho-L-histidine.</text>
        <dbReference type="EC" id="2.7.13.3"/>
    </reaction>
</comment>
<keyword evidence="12" id="KW-0812">Transmembrane</keyword>
<evidence type="ECO:0000256" key="9">
    <source>
        <dbReference type="ARBA" id="ARBA00023012"/>
    </source>
</evidence>
<evidence type="ECO:0000256" key="2">
    <source>
        <dbReference type="ARBA" id="ARBA00004651"/>
    </source>
</evidence>
<keyword evidence="6" id="KW-0547">Nucleotide-binding</keyword>
<dbReference type="GO" id="GO:0009927">
    <property type="term" value="F:histidine phosphotransfer kinase activity"/>
    <property type="evidence" value="ECO:0007669"/>
    <property type="project" value="TreeGrafter"/>
</dbReference>
<evidence type="ECO:0000256" key="1">
    <source>
        <dbReference type="ARBA" id="ARBA00000085"/>
    </source>
</evidence>
<dbReference type="SUPFAM" id="SSF55785">
    <property type="entry name" value="PYP-like sensor domain (PAS domain)"/>
    <property type="match status" value="1"/>
</dbReference>
<dbReference type="PROSITE" id="PS50109">
    <property type="entry name" value="HIS_KIN"/>
    <property type="match status" value="1"/>
</dbReference>
<dbReference type="Pfam" id="PF00512">
    <property type="entry name" value="HisKA"/>
    <property type="match status" value="1"/>
</dbReference>
<dbReference type="InterPro" id="IPR036890">
    <property type="entry name" value="HATPase_C_sf"/>
</dbReference>
<name>A0A7G5C035_9BACL</name>
<dbReference type="FunFam" id="3.30.565.10:FF:000006">
    <property type="entry name" value="Sensor histidine kinase WalK"/>
    <property type="match status" value="1"/>
</dbReference>
<dbReference type="Gene3D" id="3.30.450.20">
    <property type="entry name" value="PAS domain"/>
    <property type="match status" value="1"/>
</dbReference>
<evidence type="ECO:0000256" key="3">
    <source>
        <dbReference type="ARBA" id="ARBA00012438"/>
    </source>
</evidence>
<evidence type="ECO:0000256" key="5">
    <source>
        <dbReference type="ARBA" id="ARBA00022679"/>
    </source>
</evidence>
<dbReference type="InterPro" id="IPR036097">
    <property type="entry name" value="HisK_dim/P_sf"/>
</dbReference>
<dbReference type="InterPro" id="IPR029016">
    <property type="entry name" value="GAF-like_dom_sf"/>
</dbReference>
<feature type="transmembrane region" description="Helical" evidence="12">
    <location>
        <begin position="16"/>
        <end position="36"/>
    </location>
</feature>
<organism evidence="14 15">
    <name type="scientific">Cohnella cholangitidis</name>
    <dbReference type="NCBI Taxonomy" id="2598458"/>
    <lineage>
        <taxon>Bacteria</taxon>
        <taxon>Bacillati</taxon>
        <taxon>Bacillota</taxon>
        <taxon>Bacilli</taxon>
        <taxon>Bacillales</taxon>
        <taxon>Paenibacillaceae</taxon>
        <taxon>Cohnella</taxon>
    </lineage>
</organism>
<dbReference type="InterPro" id="IPR003594">
    <property type="entry name" value="HATPase_dom"/>
</dbReference>
<dbReference type="Pfam" id="PF02518">
    <property type="entry name" value="HATPase_c"/>
    <property type="match status" value="1"/>
</dbReference>
<dbReference type="SMART" id="SM00388">
    <property type="entry name" value="HisKA"/>
    <property type="match status" value="1"/>
</dbReference>
<dbReference type="InterPro" id="IPR005467">
    <property type="entry name" value="His_kinase_dom"/>
</dbReference>
<evidence type="ECO:0000256" key="12">
    <source>
        <dbReference type="SAM" id="Phobius"/>
    </source>
</evidence>
<dbReference type="KEGG" id="cchl:FPL14_16215"/>
<dbReference type="InterPro" id="IPR035965">
    <property type="entry name" value="PAS-like_dom_sf"/>
</dbReference>
<dbReference type="SMART" id="SM00387">
    <property type="entry name" value="HATPase_c"/>
    <property type="match status" value="1"/>
</dbReference>
<protein>
    <recommendedName>
        <fullName evidence="3">histidine kinase</fullName>
        <ecNumber evidence="3">2.7.13.3</ecNumber>
    </recommendedName>
</protein>
<evidence type="ECO:0000313" key="15">
    <source>
        <dbReference type="Proteomes" id="UP000515679"/>
    </source>
</evidence>
<accession>A0A7G5C035</accession>
<dbReference type="PANTHER" id="PTHR43047">
    <property type="entry name" value="TWO-COMPONENT HISTIDINE PROTEIN KINASE"/>
    <property type="match status" value="1"/>
</dbReference>
<dbReference type="FunFam" id="1.10.287.130:FF:000001">
    <property type="entry name" value="Two-component sensor histidine kinase"/>
    <property type="match status" value="1"/>
</dbReference>
<evidence type="ECO:0000256" key="6">
    <source>
        <dbReference type="ARBA" id="ARBA00022741"/>
    </source>
</evidence>
<dbReference type="EC" id="2.7.13.3" evidence="3"/>
<evidence type="ECO:0000256" key="8">
    <source>
        <dbReference type="ARBA" id="ARBA00022840"/>
    </source>
</evidence>
<dbReference type="PRINTS" id="PR00344">
    <property type="entry name" value="BCTRLSENSOR"/>
</dbReference>
<dbReference type="InterPro" id="IPR003661">
    <property type="entry name" value="HisK_dim/P_dom"/>
</dbReference>
<proteinExistence type="predicted"/>
<evidence type="ECO:0000256" key="7">
    <source>
        <dbReference type="ARBA" id="ARBA00022777"/>
    </source>
</evidence>
<dbReference type="PANTHER" id="PTHR43047:SF72">
    <property type="entry name" value="OSMOSENSING HISTIDINE PROTEIN KINASE SLN1"/>
    <property type="match status" value="1"/>
</dbReference>
<dbReference type="GO" id="GO:0000155">
    <property type="term" value="F:phosphorelay sensor kinase activity"/>
    <property type="evidence" value="ECO:0007669"/>
    <property type="project" value="InterPro"/>
</dbReference>
<dbReference type="CDD" id="cd00082">
    <property type="entry name" value="HisKA"/>
    <property type="match status" value="1"/>
</dbReference>
<reference evidence="14 15" key="1">
    <citation type="submission" date="2019-07" db="EMBL/GenBank/DDBJ databases">
        <authorList>
            <person name="Kim J.K."/>
            <person name="Cheong H.-M."/>
            <person name="Choi Y."/>
            <person name="Hwang K.J."/>
            <person name="Lee S."/>
            <person name="Choi C."/>
        </authorList>
    </citation>
    <scope>NUCLEOTIDE SEQUENCE [LARGE SCALE GENOMIC DNA]</scope>
    <source>
        <strain evidence="14 15">KS 22</strain>
    </source>
</reference>
<dbReference type="Gene3D" id="6.10.340.10">
    <property type="match status" value="1"/>
</dbReference>
<keyword evidence="7 14" id="KW-0418">Kinase</keyword>
<dbReference type="Proteomes" id="UP000515679">
    <property type="component" value="Chromosome"/>
</dbReference>
<dbReference type="InterPro" id="IPR004358">
    <property type="entry name" value="Sig_transdc_His_kin-like_C"/>
</dbReference>
<feature type="transmembrane region" description="Helical" evidence="12">
    <location>
        <begin position="193"/>
        <end position="212"/>
    </location>
</feature>
<dbReference type="Gene3D" id="3.30.450.40">
    <property type="match status" value="1"/>
</dbReference>
<keyword evidence="15" id="KW-1185">Reference proteome</keyword>
<keyword evidence="4" id="KW-0597">Phosphoprotein</keyword>